<keyword evidence="2" id="KW-1015">Disulfide bond</keyword>
<dbReference type="GeneID" id="117367454"/>
<evidence type="ECO:0000313" key="5">
    <source>
        <dbReference type="RefSeq" id="XP_033815890.1"/>
    </source>
</evidence>
<dbReference type="SMART" id="SM00034">
    <property type="entry name" value="CLECT"/>
    <property type="match status" value="1"/>
</dbReference>
<dbReference type="OrthoDB" id="9948593at2759"/>
<dbReference type="PANTHER" id="PTHR45710:SF36">
    <property type="entry name" value="C-TYPE LECTIN DOMAIN-CONTAINING PROTEIN"/>
    <property type="match status" value="1"/>
</dbReference>
<dbReference type="InterPro" id="IPR050828">
    <property type="entry name" value="C-type_lectin/matrix_domain"/>
</dbReference>
<evidence type="ECO:0000256" key="2">
    <source>
        <dbReference type="ARBA" id="ARBA00023157"/>
    </source>
</evidence>
<dbReference type="Gene3D" id="3.10.100.10">
    <property type="entry name" value="Mannose-Binding Protein A, subunit A"/>
    <property type="match status" value="1"/>
</dbReference>
<sequence>MLLKTWIVNASEHNAINQDLPVRRTPYWLTQGKKVPDPINCPQVTIVGHVNTADCTLSRRYICEGIQGLLSRCPPATGWRHWKGNCYYQNSLLLSNWWKSLKFCKRYRETDLLYLTTVQEKNWICSSFKGLYWTGLNDLEVESVFKWSIGDAISKEIANFVHDDMANGGQKDCVQIHSLNGTLNDANCGDRKLFICKNRETTEWFVKESDRGLPEDILIQYPTVDDLSQAKEKCLLHRGSCVGIIQTGSKFYLLNSTDKVRVKTGSTLYIWEFCAADYSGAHCTRYSPLPVVPSCDCNGTIATSLEKVCGVPIKTCIDFCVSTKAHVNCSLCVPLCPASGAGVLHKDEVSLLTMASARLPGRLAPHDSLAVRNASNKILYQIKFP</sequence>
<name>A0A6P8SB92_GEOSA</name>
<gene>
    <name evidence="5" type="primary">LOC117367454</name>
</gene>
<dbReference type="SUPFAM" id="SSF56436">
    <property type="entry name" value="C-type lectin-like"/>
    <property type="match status" value="1"/>
</dbReference>
<dbReference type="InterPro" id="IPR016187">
    <property type="entry name" value="CTDL_fold"/>
</dbReference>
<dbReference type="AlphaFoldDB" id="A0A6P8SB92"/>
<feature type="domain" description="C-type lectin" evidence="3">
    <location>
        <begin position="82"/>
        <end position="197"/>
    </location>
</feature>
<dbReference type="InterPro" id="IPR018378">
    <property type="entry name" value="C-type_lectin_CS"/>
</dbReference>
<dbReference type="InParanoid" id="A0A6P8SB92"/>
<dbReference type="Proteomes" id="UP000515159">
    <property type="component" value="Chromosome 10"/>
</dbReference>
<evidence type="ECO:0000313" key="4">
    <source>
        <dbReference type="Proteomes" id="UP000515159"/>
    </source>
</evidence>
<dbReference type="Pfam" id="PF00059">
    <property type="entry name" value="Lectin_C"/>
    <property type="match status" value="1"/>
</dbReference>
<dbReference type="PROSITE" id="PS00615">
    <property type="entry name" value="C_TYPE_LECTIN_1"/>
    <property type="match status" value="1"/>
</dbReference>
<dbReference type="InterPro" id="IPR001304">
    <property type="entry name" value="C-type_lectin-like"/>
</dbReference>
<organism evidence="4 5">
    <name type="scientific">Geotrypetes seraphini</name>
    <name type="common">Gaboon caecilian</name>
    <name type="synonym">Caecilia seraphini</name>
    <dbReference type="NCBI Taxonomy" id="260995"/>
    <lineage>
        <taxon>Eukaryota</taxon>
        <taxon>Metazoa</taxon>
        <taxon>Chordata</taxon>
        <taxon>Craniata</taxon>
        <taxon>Vertebrata</taxon>
        <taxon>Euteleostomi</taxon>
        <taxon>Amphibia</taxon>
        <taxon>Gymnophiona</taxon>
        <taxon>Geotrypetes</taxon>
    </lineage>
</organism>
<dbReference type="RefSeq" id="XP_033815890.1">
    <property type="nucleotide sequence ID" value="XM_033959999.1"/>
</dbReference>
<evidence type="ECO:0000259" key="3">
    <source>
        <dbReference type="PROSITE" id="PS50041"/>
    </source>
</evidence>
<dbReference type="PANTHER" id="PTHR45710">
    <property type="entry name" value="C-TYPE LECTIN DOMAIN-CONTAINING PROTEIN 180"/>
    <property type="match status" value="1"/>
</dbReference>
<dbReference type="GO" id="GO:0005886">
    <property type="term" value="C:plasma membrane"/>
    <property type="evidence" value="ECO:0007669"/>
    <property type="project" value="UniProtKB-SubCell"/>
</dbReference>
<comment type="subcellular location">
    <subcellularLocation>
        <location evidence="1">Cell membrane</location>
        <topology evidence="1">Single-pass type II membrane protein</topology>
    </subcellularLocation>
</comment>
<proteinExistence type="predicted"/>
<keyword evidence="4" id="KW-1185">Reference proteome</keyword>
<reference evidence="5" key="1">
    <citation type="submission" date="2025-08" db="UniProtKB">
        <authorList>
            <consortium name="RefSeq"/>
        </authorList>
    </citation>
    <scope>IDENTIFICATION</scope>
</reference>
<evidence type="ECO:0000256" key="1">
    <source>
        <dbReference type="ARBA" id="ARBA00004401"/>
    </source>
</evidence>
<dbReference type="InterPro" id="IPR016186">
    <property type="entry name" value="C-type_lectin-like/link_sf"/>
</dbReference>
<accession>A0A6P8SB92</accession>
<dbReference type="PROSITE" id="PS50041">
    <property type="entry name" value="C_TYPE_LECTIN_2"/>
    <property type="match status" value="1"/>
</dbReference>
<dbReference type="KEGG" id="gsh:117367454"/>
<protein>
    <submittedName>
        <fullName evidence="5">Uncharacterized protein LOC117367454</fullName>
    </submittedName>
</protein>